<evidence type="ECO:0000313" key="1">
    <source>
        <dbReference type="EMBL" id="GAG45492.1"/>
    </source>
</evidence>
<protein>
    <submittedName>
        <fullName evidence="1">Uncharacterized protein</fullName>
    </submittedName>
</protein>
<organism evidence="1">
    <name type="scientific">marine sediment metagenome</name>
    <dbReference type="NCBI Taxonomy" id="412755"/>
    <lineage>
        <taxon>unclassified sequences</taxon>
        <taxon>metagenomes</taxon>
        <taxon>ecological metagenomes</taxon>
    </lineage>
</organism>
<accession>X0YE29</accession>
<dbReference type="AlphaFoldDB" id="X0YE29"/>
<reference evidence="1" key="1">
    <citation type="journal article" date="2014" name="Front. Microbiol.">
        <title>High frequency of phylogenetically diverse reductive dehalogenase-homologous genes in deep subseafloor sedimentary metagenomes.</title>
        <authorList>
            <person name="Kawai M."/>
            <person name="Futagami T."/>
            <person name="Toyoda A."/>
            <person name="Takaki Y."/>
            <person name="Nishi S."/>
            <person name="Hori S."/>
            <person name="Arai W."/>
            <person name="Tsubouchi T."/>
            <person name="Morono Y."/>
            <person name="Uchiyama I."/>
            <person name="Ito T."/>
            <person name="Fujiyama A."/>
            <person name="Inagaki F."/>
            <person name="Takami H."/>
        </authorList>
    </citation>
    <scope>NUCLEOTIDE SEQUENCE</scope>
    <source>
        <strain evidence="1">Expedition CK06-06</strain>
    </source>
</reference>
<gene>
    <name evidence="1" type="ORF">S01H1_80146</name>
</gene>
<sequence length="47" mass="5524">MGEDPFISPVSLEELEHYKLVHPSDPEILTRKKVEPIPYVKIFEYLP</sequence>
<name>X0YE29_9ZZZZ</name>
<proteinExistence type="predicted"/>
<dbReference type="EMBL" id="BARS01054088">
    <property type="protein sequence ID" value="GAG45492.1"/>
    <property type="molecule type" value="Genomic_DNA"/>
</dbReference>
<comment type="caution">
    <text evidence="1">The sequence shown here is derived from an EMBL/GenBank/DDBJ whole genome shotgun (WGS) entry which is preliminary data.</text>
</comment>